<dbReference type="Gene3D" id="3.10.180.10">
    <property type="entry name" value="2,3-Dihydroxybiphenyl 1,2-Dioxygenase, domain 1"/>
    <property type="match status" value="1"/>
</dbReference>
<dbReference type="Pfam" id="PF13669">
    <property type="entry name" value="Glyoxalase_4"/>
    <property type="match status" value="1"/>
</dbReference>
<evidence type="ECO:0000313" key="1">
    <source>
        <dbReference type="EMBL" id="MFD0986876.1"/>
    </source>
</evidence>
<organism evidence="1 2">
    <name type="scientific">Methyloligella solikamskensis</name>
    <dbReference type="NCBI Taxonomy" id="1177756"/>
    <lineage>
        <taxon>Bacteria</taxon>
        <taxon>Pseudomonadati</taxon>
        <taxon>Pseudomonadota</taxon>
        <taxon>Alphaproteobacteria</taxon>
        <taxon>Hyphomicrobiales</taxon>
        <taxon>Hyphomicrobiaceae</taxon>
        <taxon>Methyloligella</taxon>
    </lineage>
</organism>
<dbReference type="RefSeq" id="WP_379087817.1">
    <property type="nucleotide sequence ID" value="NZ_JBHTJO010000001.1"/>
</dbReference>
<proteinExistence type="predicted"/>
<dbReference type="InterPro" id="IPR029068">
    <property type="entry name" value="Glyas_Bleomycin-R_OHBP_Dase"/>
</dbReference>
<dbReference type="Proteomes" id="UP001597102">
    <property type="component" value="Unassembled WGS sequence"/>
</dbReference>
<reference evidence="2" key="1">
    <citation type="journal article" date="2019" name="Int. J. Syst. Evol. Microbiol.">
        <title>The Global Catalogue of Microorganisms (GCM) 10K type strain sequencing project: providing services to taxonomists for standard genome sequencing and annotation.</title>
        <authorList>
            <consortium name="The Broad Institute Genomics Platform"/>
            <consortium name="The Broad Institute Genome Sequencing Center for Infectious Disease"/>
            <person name="Wu L."/>
            <person name="Ma J."/>
        </authorList>
    </citation>
    <scope>NUCLEOTIDE SEQUENCE [LARGE SCALE GENOMIC DNA]</scope>
    <source>
        <strain evidence="2">CCUG 61697</strain>
    </source>
</reference>
<evidence type="ECO:0000313" key="2">
    <source>
        <dbReference type="Proteomes" id="UP001597102"/>
    </source>
</evidence>
<sequence>MTDASDDGFLGRMIEVAIITSDHRKAIEGLSKLGIGPWRIYTFSPDNVANQTYRGKPAEFTLKVCFADAEDGSPVWEVIEPVSGPTIFQEFIDAHGDGIHHVAYDCNDIPFKERIAEFERRGFEFAQGGSWEGKCHFAFFETESKTTTCLETIAFDADWTYPEPDAWYPPRGKG</sequence>
<name>A0ABW3J9W2_9HYPH</name>
<comment type="caution">
    <text evidence="1">The sequence shown here is derived from an EMBL/GenBank/DDBJ whole genome shotgun (WGS) entry which is preliminary data.</text>
</comment>
<accession>A0ABW3J9W2</accession>
<gene>
    <name evidence="1" type="ORF">ACFQ2F_07165</name>
</gene>
<keyword evidence="2" id="KW-1185">Reference proteome</keyword>
<dbReference type="SUPFAM" id="SSF54593">
    <property type="entry name" value="Glyoxalase/Bleomycin resistance protein/Dihydroxybiphenyl dioxygenase"/>
    <property type="match status" value="1"/>
</dbReference>
<protein>
    <submittedName>
        <fullName evidence="1">VOC family protein</fullName>
    </submittedName>
</protein>
<dbReference type="EMBL" id="JBHTJO010000001">
    <property type="protein sequence ID" value="MFD0986876.1"/>
    <property type="molecule type" value="Genomic_DNA"/>
</dbReference>